<keyword evidence="3" id="KW-1185">Reference proteome</keyword>
<dbReference type="RefSeq" id="WP_345227345.1">
    <property type="nucleotide sequence ID" value="NZ_JBHMCR010000008.1"/>
</dbReference>
<dbReference type="PANTHER" id="PTHR32015">
    <property type="entry name" value="FASTING INDUCED LIPASE"/>
    <property type="match status" value="1"/>
</dbReference>
<name>A0ABV5PEJ2_STRCM</name>
<keyword evidence="1" id="KW-0732">Signal</keyword>
<evidence type="ECO:0000256" key="1">
    <source>
        <dbReference type="SAM" id="SignalP"/>
    </source>
</evidence>
<dbReference type="Pfam" id="PF01674">
    <property type="entry name" value="Lipase_2"/>
    <property type="match status" value="1"/>
</dbReference>
<dbReference type="InterPro" id="IPR002918">
    <property type="entry name" value="Lipase_EstA/Esterase_EstB"/>
</dbReference>
<feature type="signal peptide" evidence="1">
    <location>
        <begin position="1"/>
        <end position="26"/>
    </location>
</feature>
<dbReference type="InterPro" id="IPR029058">
    <property type="entry name" value="AB_hydrolase_fold"/>
</dbReference>
<dbReference type="Gene3D" id="3.40.50.1820">
    <property type="entry name" value="alpha/beta hydrolase"/>
    <property type="match status" value="1"/>
</dbReference>
<gene>
    <name evidence="2" type="ORF">ACFFTU_16135</name>
</gene>
<dbReference type="EMBL" id="JBHMCR010000008">
    <property type="protein sequence ID" value="MFB9521473.1"/>
    <property type="molecule type" value="Genomic_DNA"/>
</dbReference>
<evidence type="ECO:0000313" key="3">
    <source>
        <dbReference type="Proteomes" id="UP001589718"/>
    </source>
</evidence>
<sequence>MIRNLTRSACTLLLAYVSLLPGTAFAAPAQPPRPAAAPDPIVFVHGWNSDGSIWQTMASRFRADGVPSNRLDQWTYDTAQSNTVTAARLAEEIRRVLDRTGARRVDVVAHSMGSLSSRHYLKKFAGAAKVDAWVSLAGPNHGTTLANWCHQTSCVEMRPGSEFLSALNSGDETPGAPRYATWASPCDNTISPRDSVALAGARNTTTDCLDHSGLHEDRKVYEQVKSHLG</sequence>
<dbReference type="Proteomes" id="UP001589718">
    <property type="component" value="Unassembled WGS sequence"/>
</dbReference>
<dbReference type="PANTHER" id="PTHR32015:SF1">
    <property type="entry name" value="LIPASE"/>
    <property type="match status" value="1"/>
</dbReference>
<proteinExistence type="predicted"/>
<comment type="caution">
    <text evidence="2">The sequence shown here is derived from an EMBL/GenBank/DDBJ whole genome shotgun (WGS) entry which is preliminary data.</text>
</comment>
<reference evidence="2 3" key="1">
    <citation type="submission" date="2024-09" db="EMBL/GenBank/DDBJ databases">
        <authorList>
            <person name="Sun Q."/>
            <person name="Mori K."/>
        </authorList>
    </citation>
    <scope>NUCLEOTIDE SEQUENCE [LARGE SCALE GENOMIC DNA]</scope>
    <source>
        <strain evidence="2 3">JCM 4362</strain>
    </source>
</reference>
<protein>
    <submittedName>
        <fullName evidence="2">Esterase/lipase family protein</fullName>
    </submittedName>
</protein>
<dbReference type="SUPFAM" id="SSF53474">
    <property type="entry name" value="alpha/beta-Hydrolases"/>
    <property type="match status" value="1"/>
</dbReference>
<accession>A0ABV5PEJ2</accession>
<evidence type="ECO:0000313" key="2">
    <source>
        <dbReference type="EMBL" id="MFB9521473.1"/>
    </source>
</evidence>
<feature type="chain" id="PRO_5046240427" evidence="1">
    <location>
        <begin position="27"/>
        <end position="229"/>
    </location>
</feature>
<organism evidence="2 3">
    <name type="scientific">Streptomyces cremeus</name>
    <dbReference type="NCBI Taxonomy" id="66881"/>
    <lineage>
        <taxon>Bacteria</taxon>
        <taxon>Bacillati</taxon>
        <taxon>Actinomycetota</taxon>
        <taxon>Actinomycetes</taxon>
        <taxon>Kitasatosporales</taxon>
        <taxon>Streptomycetaceae</taxon>
        <taxon>Streptomyces</taxon>
    </lineage>
</organism>